<keyword evidence="2" id="KW-0548">Nucleotidyltransferase</keyword>
<dbReference type="InterPro" id="IPR043502">
    <property type="entry name" value="DNA/RNA_pol_sf"/>
</dbReference>
<keyword evidence="4" id="KW-0255">Endonuclease</keyword>
<sequence length="1366" mass="155391">MEAARGNFQAQLESEKNRQAREVAEEKARLESEGRRQALELEVTRKELLALREARERDQEAAINVQKYYARQLREKRAATTQSNPRDEVPVTPQVPAQAAQTTADGHFAAQLQATLRKLQQAKVKNDAASRSRNATQAKTEQSSEKRGPPGRTPPGGSDPPKKDPGRSRSSRRDSARKISKRGNDPHDSDPDSDSDKKDDESSDDSDSSFFEESVPNAMTSKTSQAGTTVFTYKSYVNASALEDFNEKASLSTRIRWLEKFQSMAVQGGWSDKMRIYEMKLKLPSSARDWRYNLEEDVRHSWKRFLKAFKEKYCKAKTSDSERYYSMTQKKTEAPLEFFYRLNRVADKAGINFRKSSKERERHFKVFMKKLLDSSLRSTLQGQRLHSLEDLEFVLKQYEEMHQDDDYETPPPRRESRPDYMSAGKFRPKRPAKTNVAQSKVESSSEDEKQVHFQETVKRSQIKKWRQGRRRVNFRKIGRKCIERWRTPVGNLLRESFDLMTRRPDLASHQIRPDSARRESVLDTPKIVAGPDSNVIDVKPVSPLDGDPERAGPKKPPELCALVYLGPELKSRTQGKHECMTVFKDDDSRSDDSSLDVPELDPPIEFRLKPGERFGWWKDHESDDDRKVATVHGTVNNHRIPIMLDTGASVSMVSADLARKLKLKLSVHSPLRVSGLGGVPTIIRSKAQVNVTIGPRVVYILDLWVVNIGEWIDTLLGMDFMYSAGVRICVREGLVKLPDEEAILLNRGGAIRKAQGLDLAVTPDYTARLLPGRSVVVQIHYAQMDPHRDEVWAGRGDRWVTKLIFASKSYPVAVKVVNISDKNLNLSFQTPIARIVERDSFPMAGRFMERRIDEVTQMYEDQGPPCVEKEEYGWPNRVLRRLPLESAAVRIVQKAEQDCPPSETSKREEPSSEPEVRSERESDAQTVGLERDDEDESDFVDALEEIMPPSEDDDGDEYFDAISLDDDYVCDPPNEILEEEEDDVPVQDWLCTPLRKLELEYERYMKMNVEDLDPERNIYIHGLSCCPSSGINIGEPGITTPDEEHKMSNILKYHRSIFLGDGNAAPAPARPVVCDLDVGDAKPVAQRSRSVAPHLSMKVYELIKKRLEKGPVEHSESPWASPIVIVLKKNGVDIRMCIDYRIVNTFIKLSNYRLPLIDDLLIGFESAMWFIRLDRASGFWAIRMTERAKLISAFVCPFGLKNAPLVYQAVINHCLWGFVRLPPEEEAEVDQDVLDFLQLECPRGGVTEEKVPALIDTMTVFQRNIPTPSHMGPVLGRSSYIDDIAHRAVSWDQLCEDLNKLLFRLRYWNNSVSLPKSEFGKQSIPYLSHEISAEGIRATPKIAKAVQDLPFPNTLKCVQSFLGSLN</sequence>
<dbReference type="Proteomes" id="UP000476176">
    <property type="component" value="Unassembled WGS sequence"/>
</dbReference>
<dbReference type="Gene3D" id="3.30.70.270">
    <property type="match status" value="2"/>
</dbReference>
<feature type="region of interest" description="Disordered" evidence="5">
    <location>
        <begin position="533"/>
        <end position="555"/>
    </location>
</feature>
<feature type="region of interest" description="Disordered" evidence="5">
    <location>
        <begin position="1"/>
        <end position="33"/>
    </location>
</feature>
<proteinExistence type="predicted"/>
<evidence type="ECO:0000256" key="1">
    <source>
        <dbReference type="ARBA" id="ARBA00022679"/>
    </source>
</evidence>
<feature type="region of interest" description="Disordered" evidence="5">
    <location>
        <begin position="402"/>
        <end position="449"/>
    </location>
</feature>
<dbReference type="Gene3D" id="3.10.10.10">
    <property type="entry name" value="HIV Type 1 Reverse Transcriptase, subunit A, domain 1"/>
    <property type="match status" value="1"/>
</dbReference>
<dbReference type="GO" id="GO:0006508">
    <property type="term" value="P:proteolysis"/>
    <property type="evidence" value="ECO:0007669"/>
    <property type="project" value="InterPro"/>
</dbReference>
<evidence type="ECO:0000256" key="5">
    <source>
        <dbReference type="SAM" id="MobiDB-lite"/>
    </source>
</evidence>
<dbReference type="GO" id="GO:0004519">
    <property type="term" value="F:endonuclease activity"/>
    <property type="evidence" value="ECO:0007669"/>
    <property type="project" value="UniProtKB-KW"/>
</dbReference>
<dbReference type="SUPFAM" id="SSF56672">
    <property type="entry name" value="DNA/RNA polymerases"/>
    <property type="match status" value="1"/>
</dbReference>
<dbReference type="InterPro" id="IPR043128">
    <property type="entry name" value="Rev_trsase/Diguanyl_cyclase"/>
</dbReference>
<dbReference type="InterPro" id="IPR034122">
    <property type="entry name" value="Retropepsin-like_bacterial"/>
</dbReference>
<dbReference type="EMBL" id="QXGC01002561">
    <property type="protein sequence ID" value="KAE9184527.1"/>
    <property type="molecule type" value="Genomic_DNA"/>
</dbReference>
<organism evidence="6 7">
    <name type="scientific">Phytophthora fragariae</name>
    <dbReference type="NCBI Taxonomy" id="53985"/>
    <lineage>
        <taxon>Eukaryota</taxon>
        <taxon>Sar</taxon>
        <taxon>Stramenopiles</taxon>
        <taxon>Oomycota</taxon>
        <taxon>Peronosporomycetes</taxon>
        <taxon>Peronosporales</taxon>
        <taxon>Peronosporaceae</taxon>
        <taxon>Phytophthora</taxon>
    </lineage>
</organism>
<gene>
    <name evidence="6" type="ORF">PF004_g23632</name>
</gene>
<dbReference type="InterPro" id="IPR050951">
    <property type="entry name" value="Retrovirus_Pol_polyprotein"/>
</dbReference>
<name>A0A6G0MWI8_9STRA</name>
<dbReference type="CDD" id="cd01647">
    <property type="entry name" value="RT_LTR"/>
    <property type="match status" value="1"/>
</dbReference>
<evidence type="ECO:0000256" key="4">
    <source>
        <dbReference type="ARBA" id="ARBA00022759"/>
    </source>
</evidence>
<feature type="region of interest" description="Disordered" evidence="5">
    <location>
        <begin position="894"/>
        <end position="937"/>
    </location>
</feature>
<feature type="compositionally biased region" description="Low complexity" evidence="5">
    <location>
        <begin position="90"/>
        <end position="104"/>
    </location>
</feature>
<evidence type="ECO:0000256" key="3">
    <source>
        <dbReference type="ARBA" id="ARBA00022722"/>
    </source>
</evidence>
<dbReference type="CDD" id="cd05483">
    <property type="entry name" value="retropepsin_like_bacteria"/>
    <property type="match status" value="1"/>
</dbReference>
<evidence type="ECO:0000313" key="7">
    <source>
        <dbReference type="Proteomes" id="UP000476176"/>
    </source>
</evidence>
<dbReference type="InterPro" id="IPR001969">
    <property type="entry name" value="Aspartic_peptidase_AS"/>
</dbReference>
<dbReference type="GO" id="GO:0004190">
    <property type="term" value="F:aspartic-type endopeptidase activity"/>
    <property type="evidence" value="ECO:0007669"/>
    <property type="project" value="InterPro"/>
</dbReference>
<dbReference type="Gene3D" id="2.40.70.10">
    <property type="entry name" value="Acid Proteases"/>
    <property type="match status" value="1"/>
</dbReference>
<keyword evidence="4" id="KW-0378">Hydrolase</keyword>
<evidence type="ECO:0000256" key="2">
    <source>
        <dbReference type="ARBA" id="ARBA00022695"/>
    </source>
</evidence>
<comment type="caution">
    <text evidence="6">The sequence shown here is derived from an EMBL/GenBank/DDBJ whole genome shotgun (WGS) entry which is preliminary data.</text>
</comment>
<feature type="compositionally biased region" description="Basic and acidic residues" evidence="5">
    <location>
        <begin position="160"/>
        <end position="200"/>
    </location>
</feature>
<dbReference type="PANTHER" id="PTHR37984:SF5">
    <property type="entry name" value="PROTEIN NYNRIN-LIKE"/>
    <property type="match status" value="1"/>
</dbReference>
<feature type="compositionally biased region" description="Basic and acidic residues" evidence="5">
    <location>
        <begin position="13"/>
        <end position="33"/>
    </location>
</feature>
<feature type="compositionally biased region" description="Basic and acidic residues" evidence="5">
    <location>
        <begin position="904"/>
        <end position="923"/>
    </location>
</feature>
<dbReference type="PANTHER" id="PTHR37984">
    <property type="entry name" value="PROTEIN CBG26694"/>
    <property type="match status" value="1"/>
</dbReference>
<evidence type="ECO:0000313" key="6">
    <source>
        <dbReference type="EMBL" id="KAE9184527.1"/>
    </source>
</evidence>
<accession>A0A6G0MWI8</accession>
<feature type="compositionally biased region" description="Polar residues" evidence="5">
    <location>
        <begin position="131"/>
        <end position="141"/>
    </location>
</feature>
<reference evidence="6 7" key="1">
    <citation type="submission" date="2018-09" db="EMBL/GenBank/DDBJ databases">
        <title>Genomic investigation of the strawberry pathogen Phytophthora fragariae indicates pathogenicity is determined by transcriptional variation in three key races.</title>
        <authorList>
            <person name="Adams T.M."/>
            <person name="Armitage A.D."/>
            <person name="Sobczyk M.K."/>
            <person name="Bates H.J."/>
            <person name="Dunwell J.M."/>
            <person name="Nellist C.F."/>
            <person name="Harrison R.J."/>
        </authorList>
    </citation>
    <scope>NUCLEOTIDE SEQUENCE [LARGE SCALE GENOMIC DNA]</scope>
    <source>
        <strain evidence="6 7">BC-23</strain>
    </source>
</reference>
<dbReference type="GO" id="GO:0016779">
    <property type="term" value="F:nucleotidyltransferase activity"/>
    <property type="evidence" value="ECO:0007669"/>
    <property type="project" value="UniProtKB-KW"/>
</dbReference>
<evidence type="ECO:0008006" key="8">
    <source>
        <dbReference type="Google" id="ProtNLM"/>
    </source>
</evidence>
<feature type="region of interest" description="Disordered" evidence="5">
    <location>
        <begin position="76"/>
        <end position="106"/>
    </location>
</feature>
<protein>
    <recommendedName>
        <fullName evidence="8">Reverse transcriptase domain-containing protein</fullName>
    </recommendedName>
</protein>
<feature type="region of interest" description="Disordered" evidence="5">
    <location>
        <begin position="120"/>
        <end position="223"/>
    </location>
</feature>
<keyword evidence="1" id="KW-0808">Transferase</keyword>
<dbReference type="Pfam" id="PF13650">
    <property type="entry name" value="Asp_protease_2"/>
    <property type="match status" value="1"/>
</dbReference>
<dbReference type="PROSITE" id="PS00141">
    <property type="entry name" value="ASP_PROTEASE"/>
    <property type="match status" value="1"/>
</dbReference>
<dbReference type="InterPro" id="IPR021109">
    <property type="entry name" value="Peptidase_aspartic_dom_sf"/>
</dbReference>
<dbReference type="SUPFAM" id="SSF50630">
    <property type="entry name" value="Acid proteases"/>
    <property type="match status" value="1"/>
</dbReference>
<keyword evidence="3" id="KW-0540">Nuclease</keyword>